<evidence type="ECO:0000313" key="1">
    <source>
        <dbReference type="EMBL" id="MCY0964929.1"/>
    </source>
</evidence>
<dbReference type="NCBIfam" id="TIGR02443">
    <property type="entry name" value="YheV family putative zinc ribbon protein"/>
    <property type="match status" value="1"/>
</dbReference>
<accession>A0A9X3ISI7</accession>
<organism evidence="1 2">
    <name type="scientific">Parathalassolituus penaei</name>
    <dbReference type="NCBI Taxonomy" id="2997323"/>
    <lineage>
        <taxon>Bacteria</taxon>
        <taxon>Pseudomonadati</taxon>
        <taxon>Pseudomonadota</taxon>
        <taxon>Gammaproteobacteria</taxon>
        <taxon>Oceanospirillales</taxon>
        <taxon>Oceanospirillaceae</taxon>
        <taxon>Parathalassolituus</taxon>
    </lineage>
</organism>
<dbReference type="Pfam" id="PF09526">
    <property type="entry name" value="DUF2387"/>
    <property type="match status" value="1"/>
</dbReference>
<name>A0A9X3ISI7_9GAMM</name>
<evidence type="ECO:0000313" key="2">
    <source>
        <dbReference type="Proteomes" id="UP001150830"/>
    </source>
</evidence>
<sequence>MSDQYVPAPRPRRFIAGVVCPKCAEMDKTVMYSNDAGEEVRECVACGFVQTMSQQAQEDRQAAELVTRVTPVDGKAIYDEEEKPLKILGLTPNQ</sequence>
<dbReference type="RefSeq" id="WP_283173148.1">
    <property type="nucleotide sequence ID" value="NZ_JAPNOA010000020.1"/>
</dbReference>
<keyword evidence="2" id="KW-1185">Reference proteome</keyword>
<dbReference type="InterPro" id="IPR012658">
    <property type="entry name" value="YheV"/>
</dbReference>
<dbReference type="AlphaFoldDB" id="A0A9X3ISI7"/>
<dbReference type="Proteomes" id="UP001150830">
    <property type="component" value="Unassembled WGS sequence"/>
</dbReference>
<dbReference type="EMBL" id="JAPNOA010000020">
    <property type="protein sequence ID" value="MCY0964929.1"/>
    <property type="molecule type" value="Genomic_DNA"/>
</dbReference>
<proteinExistence type="predicted"/>
<reference evidence="1" key="1">
    <citation type="submission" date="2022-11" db="EMBL/GenBank/DDBJ databases">
        <title>Parathalassolutuus dongxingensis gen. nov., sp. nov., a novel member of family Oceanospirillaceae isolated from a coastal shrimp pond in Guangxi, China.</title>
        <authorList>
            <person name="Chen H."/>
        </authorList>
    </citation>
    <scope>NUCLEOTIDE SEQUENCE</scope>
    <source>
        <strain evidence="1">G-43</strain>
    </source>
</reference>
<protein>
    <submittedName>
        <fullName evidence="1">YheV family putative metal-binding protein</fullName>
    </submittedName>
</protein>
<gene>
    <name evidence="1" type="ORF">OUO13_07000</name>
</gene>
<comment type="caution">
    <text evidence="1">The sequence shown here is derived from an EMBL/GenBank/DDBJ whole genome shotgun (WGS) entry which is preliminary data.</text>
</comment>